<feature type="region of interest" description="Disordered" evidence="1">
    <location>
        <begin position="1"/>
        <end position="25"/>
    </location>
</feature>
<evidence type="ECO:0000256" key="1">
    <source>
        <dbReference type="SAM" id="MobiDB-lite"/>
    </source>
</evidence>
<comment type="caution">
    <text evidence="2">The sequence shown here is derived from an EMBL/GenBank/DDBJ whole genome shotgun (WGS) entry which is preliminary data.</text>
</comment>
<feature type="compositionally biased region" description="Basic and acidic residues" evidence="1">
    <location>
        <begin position="135"/>
        <end position="151"/>
    </location>
</feature>
<proteinExistence type="predicted"/>
<organism evidence="2 3">
    <name type="scientific">Karstenula rhodostoma CBS 690.94</name>
    <dbReference type="NCBI Taxonomy" id="1392251"/>
    <lineage>
        <taxon>Eukaryota</taxon>
        <taxon>Fungi</taxon>
        <taxon>Dikarya</taxon>
        <taxon>Ascomycota</taxon>
        <taxon>Pezizomycotina</taxon>
        <taxon>Dothideomycetes</taxon>
        <taxon>Pleosporomycetidae</taxon>
        <taxon>Pleosporales</taxon>
        <taxon>Massarineae</taxon>
        <taxon>Didymosphaeriaceae</taxon>
        <taxon>Karstenula</taxon>
    </lineage>
</organism>
<dbReference type="Proteomes" id="UP000799764">
    <property type="component" value="Unassembled WGS sequence"/>
</dbReference>
<feature type="compositionally biased region" description="Polar residues" evidence="1">
    <location>
        <begin position="171"/>
        <end position="180"/>
    </location>
</feature>
<name>A0A9P4U9S2_9PLEO</name>
<keyword evidence="3" id="KW-1185">Reference proteome</keyword>
<dbReference type="AlphaFoldDB" id="A0A9P4U9S2"/>
<feature type="region of interest" description="Disordered" evidence="1">
    <location>
        <begin position="116"/>
        <end position="206"/>
    </location>
</feature>
<gene>
    <name evidence="2" type="ORF">P171DRAFT_73385</name>
</gene>
<feature type="compositionally biased region" description="Basic residues" evidence="1">
    <location>
        <begin position="194"/>
        <end position="206"/>
    </location>
</feature>
<sequence>MYAARRRIKKTQDQEPSRRISKPHARSSSFSVVSIAVINAHCRSRLSLEGHLPASAGDGAHKRNTYGPCIGVLILVVAWSPTLSPQPTPSHPTDISEHSTFTHRIHPQVRYILAPGRRPGAPKSFTNTTSNLIHENGRHPRENRRDPREDGGAAQERPAGAFSPAARKPWRTQSDSQVPSARQEERGACVLPRATRRLAYRPCKQH</sequence>
<feature type="compositionally biased region" description="Polar residues" evidence="1">
    <location>
        <begin position="124"/>
        <end position="133"/>
    </location>
</feature>
<dbReference type="EMBL" id="MU001505">
    <property type="protein sequence ID" value="KAF2441533.1"/>
    <property type="molecule type" value="Genomic_DNA"/>
</dbReference>
<reference evidence="2" key="1">
    <citation type="journal article" date="2020" name="Stud. Mycol.">
        <title>101 Dothideomycetes genomes: a test case for predicting lifestyles and emergence of pathogens.</title>
        <authorList>
            <person name="Haridas S."/>
            <person name="Albert R."/>
            <person name="Binder M."/>
            <person name="Bloem J."/>
            <person name="Labutti K."/>
            <person name="Salamov A."/>
            <person name="Andreopoulos B."/>
            <person name="Baker S."/>
            <person name="Barry K."/>
            <person name="Bills G."/>
            <person name="Bluhm B."/>
            <person name="Cannon C."/>
            <person name="Castanera R."/>
            <person name="Culley D."/>
            <person name="Daum C."/>
            <person name="Ezra D."/>
            <person name="Gonzalez J."/>
            <person name="Henrissat B."/>
            <person name="Kuo A."/>
            <person name="Liang C."/>
            <person name="Lipzen A."/>
            <person name="Lutzoni F."/>
            <person name="Magnuson J."/>
            <person name="Mondo S."/>
            <person name="Nolan M."/>
            <person name="Ohm R."/>
            <person name="Pangilinan J."/>
            <person name="Park H.-J."/>
            <person name="Ramirez L."/>
            <person name="Alfaro M."/>
            <person name="Sun H."/>
            <person name="Tritt A."/>
            <person name="Yoshinaga Y."/>
            <person name="Zwiers L.-H."/>
            <person name="Turgeon B."/>
            <person name="Goodwin S."/>
            <person name="Spatafora J."/>
            <person name="Crous P."/>
            <person name="Grigoriev I."/>
        </authorList>
    </citation>
    <scope>NUCLEOTIDE SEQUENCE</scope>
    <source>
        <strain evidence="2">CBS 690.94</strain>
    </source>
</reference>
<evidence type="ECO:0000313" key="2">
    <source>
        <dbReference type="EMBL" id="KAF2441533.1"/>
    </source>
</evidence>
<evidence type="ECO:0000313" key="3">
    <source>
        <dbReference type="Proteomes" id="UP000799764"/>
    </source>
</evidence>
<accession>A0A9P4U9S2</accession>
<protein>
    <submittedName>
        <fullName evidence="2">Uncharacterized protein</fullName>
    </submittedName>
</protein>